<comment type="caution">
    <text evidence="16">The sequence shown here is derived from an EMBL/GenBank/DDBJ whole genome shotgun (WGS) entry which is preliminary data.</text>
</comment>
<gene>
    <name evidence="16" type="ORF">CJOHNSTONI_LOCUS3597</name>
</gene>
<keyword evidence="7" id="KW-0949">S-adenosyl-L-methionine</keyword>
<keyword evidence="5" id="KW-0489">Methyltransferase</keyword>
<evidence type="ECO:0000256" key="6">
    <source>
        <dbReference type="ARBA" id="ARBA00022679"/>
    </source>
</evidence>
<dbReference type="PROSITE" id="PS50868">
    <property type="entry name" value="POST_SET"/>
    <property type="match status" value="1"/>
</dbReference>
<dbReference type="SUPFAM" id="SSF51045">
    <property type="entry name" value="WW domain"/>
    <property type="match status" value="1"/>
</dbReference>
<dbReference type="InterPro" id="IPR036020">
    <property type="entry name" value="WW_dom_sf"/>
</dbReference>
<dbReference type="EMBL" id="CAKAEH010001241">
    <property type="protein sequence ID" value="CAG9533363.1"/>
    <property type="molecule type" value="Genomic_DNA"/>
</dbReference>
<keyword evidence="17" id="KW-1185">Reference proteome</keyword>
<feature type="domain" description="Post-SET" evidence="14">
    <location>
        <begin position="739"/>
        <end position="755"/>
    </location>
</feature>
<dbReference type="SMART" id="SM00508">
    <property type="entry name" value="PostSET"/>
    <property type="match status" value="1"/>
</dbReference>
<evidence type="ECO:0000259" key="14">
    <source>
        <dbReference type="PROSITE" id="PS50868"/>
    </source>
</evidence>
<dbReference type="InterPro" id="IPR001202">
    <property type="entry name" value="WW_dom"/>
</dbReference>
<dbReference type="OrthoDB" id="5838894at2759"/>
<dbReference type="InterPro" id="IPR013257">
    <property type="entry name" value="SRI"/>
</dbReference>
<dbReference type="Pfam" id="PF17907">
    <property type="entry name" value="AWS"/>
    <property type="match status" value="1"/>
</dbReference>
<feature type="domain" description="SET" evidence="13">
    <location>
        <begin position="614"/>
        <end position="732"/>
    </location>
</feature>
<dbReference type="PANTHER" id="PTHR46711">
    <property type="entry name" value="HISTONE-LYSINE N-METHYLTRANSFERASE SETD2"/>
    <property type="match status" value="1"/>
</dbReference>
<name>A0A8J2MM50_9BILA</name>
<evidence type="ECO:0000259" key="12">
    <source>
        <dbReference type="PROSITE" id="PS50020"/>
    </source>
</evidence>
<dbReference type="Pfam" id="PF00397">
    <property type="entry name" value="WW"/>
    <property type="match status" value="1"/>
</dbReference>
<dbReference type="Gene3D" id="2.20.70.10">
    <property type="match status" value="1"/>
</dbReference>
<dbReference type="SMART" id="SM00456">
    <property type="entry name" value="WW"/>
    <property type="match status" value="1"/>
</dbReference>
<dbReference type="CDD" id="cd00201">
    <property type="entry name" value="WW"/>
    <property type="match status" value="1"/>
</dbReference>
<dbReference type="GO" id="GO:0005634">
    <property type="term" value="C:nucleus"/>
    <property type="evidence" value="ECO:0007669"/>
    <property type="project" value="UniProtKB-SubCell"/>
</dbReference>
<evidence type="ECO:0000256" key="11">
    <source>
        <dbReference type="SAM" id="MobiDB-lite"/>
    </source>
</evidence>
<reference evidence="16" key="1">
    <citation type="submission" date="2021-09" db="EMBL/GenBank/DDBJ databases">
        <authorList>
            <consortium name="Pathogen Informatics"/>
        </authorList>
    </citation>
    <scope>NUCLEOTIDE SEQUENCE</scope>
</reference>
<dbReference type="EC" id="2.1.1.359" evidence="3"/>
<dbReference type="GO" id="GO:0006355">
    <property type="term" value="P:regulation of DNA-templated transcription"/>
    <property type="evidence" value="ECO:0007669"/>
    <property type="project" value="InterPro"/>
</dbReference>
<dbReference type="InterPro" id="IPR042294">
    <property type="entry name" value="SETD2_animal"/>
</dbReference>
<dbReference type="InterPro" id="IPR046341">
    <property type="entry name" value="SET_dom_sf"/>
</dbReference>
<feature type="region of interest" description="Disordered" evidence="11">
    <location>
        <begin position="1272"/>
        <end position="1299"/>
    </location>
</feature>
<evidence type="ECO:0000256" key="1">
    <source>
        <dbReference type="ARBA" id="ARBA00004123"/>
    </source>
</evidence>
<keyword evidence="6" id="KW-0808">Transferase</keyword>
<evidence type="ECO:0000259" key="13">
    <source>
        <dbReference type="PROSITE" id="PS50280"/>
    </source>
</evidence>
<feature type="region of interest" description="Disordered" evidence="11">
    <location>
        <begin position="1080"/>
        <end position="1107"/>
    </location>
</feature>
<dbReference type="GO" id="GO:0140955">
    <property type="term" value="F:histone H3K36 trimethyltransferase activity"/>
    <property type="evidence" value="ECO:0007669"/>
    <property type="project" value="UniProtKB-EC"/>
</dbReference>
<keyword evidence="9" id="KW-0804">Transcription</keyword>
<feature type="region of interest" description="Disordered" evidence="11">
    <location>
        <begin position="755"/>
        <end position="813"/>
    </location>
</feature>
<dbReference type="GO" id="GO:0005694">
    <property type="term" value="C:chromosome"/>
    <property type="evidence" value="ECO:0007669"/>
    <property type="project" value="UniProtKB-SubCell"/>
</dbReference>
<keyword evidence="8" id="KW-0805">Transcription regulation</keyword>
<dbReference type="InterPro" id="IPR006560">
    <property type="entry name" value="AWS_dom"/>
</dbReference>
<sequence length="1435" mass="162343">MSIKLMKQRWLVEEVDDKKDSTEIVDMDVDEKDEYEIISEMEKPSNFLGQRDVENEEPKAIGINMHSQGNVASLEVKRPSRWDVGAPFCIQLNDALASNTNETVGKKCTIGLDEARNRAYNKTTSENEREKISINDADVLKSASMIIEDCTSQSNNCVDISIDKIALPCDPCDIALPPEPSELSDNASCTLLSRATEDNFASEAMLDKGKVIIKWKFTKTPKELNAGDVKIWEPEVESRELPKLYAEEQTKSMLRYAENSLDVRAVAESSDSDTGKNSLRTKFLTQHSAELREIVLPSKPKSNMQLQSSTASPIEQDQPDYVIHEMQFLENQCVKKKAQKASEEQSTSSKSLGSNCSSVSESVLLCPKFQYNNDLETNSISLMGNETAITAEANVQGTVTSWFTMHFPQELQLKEAKLPSESVSFLQQQWKTDAYKSETNGEGEQESSVSSVSSATSISMCSYNSTPKTLPSLDHGHLRTAEGRKQILENVDTVNIPTDSTGLANEESLLPEAALTLTENERELHISSVQVQLKPTSQPAHYEHLDENIVLCDESLIKEAKVVRCFCEPTSAEIAEGRGCSSGCINRELYTECGSRCPSGVGCANRRFHNKQYAKVEVFNAGVKGWGLRAAEPLEPGRFIIEYVGEVIDAEEMIRRGRRYGKDPRHVHHYLMALKNGAVIDATAKGNVSRFINHSCDPNCESQKWTVDRQLRVGFFVIKPIALGEEIVFDYQLERYGRKAQRCFCGAANCRGRIGADSEGEEGEEDKISDEAEVEESETDDEIPLAKRKLKSEKKEKSSRISKKRKRQPSAQRCNKAIVNALSRGPPRNRAQVRDLVRLMVQVEQAPQRSSLIQCIRFAHPDVLRLFIQESGLRLLYVFLATDYPIDDEQSVLQLQIKSLDLLDVMPIVNKNQVIDSHLSSTVEKIANKRGPVDEVVKDVVRRLVDALCCDIPSTSKCPPLTLSRDPDPAVESLHYEMVSKAAKLMEKWRNLREEYRIPRRERTGSVPAQHDISRYVRKTDEDEKSKRVIVDKKDDGSTLWRLNGFGPPPKKRCFDRRRFSKPDLPIFVKDLTHLENEDFKQSPITVTDSSRINEDDESENRPRKRRSRFDIVGERNPCSMYELYATDCDFYTPPPPKLLPEALFAAGLPDSINFSYNEHPFPEFFDWNTVYAKYDPSSAAYQQFIDYYQQQQYPMMGMLLTPQSTAEMTNILDAPSPPPPKLPKTPEENPNMLTIGPIDIENPTDEDIEMLEKHLVALKVKRAEIRKRLQEAQKRAAQESNYVSDVPPPPPPSQTKQSLWIQATTEEGTVYYYNKETRESVWTLPDEFEGGNASADTTTDRIDTRATFKVEIVKYVGGMLEPIRKLKFASADDYKYVLRKLTHTILEKELKRVGETELKVTESVRDKARKFVAEYLARLGDGQYSRKNKVHNSY</sequence>
<feature type="compositionally biased region" description="Acidic residues" evidence="11">
    <location>
        <begin position="758"/>
        <end position="783"/>
    </location>
</feature>
<accession>A0A8J2MM50</accession>
<dbReference type="InterPro" id="IPR003616">
    <property type="entry name" value="Post-SET_dom"/>
</dbReference>
<evidence type="ECO:0000313" key="17">
    <source>
        <dbReference type="Proteomes" id="UP000746747"/>
    </source>
</evidence>
<feature type="domain" description="AWS" evidence="15">
    <location>
        <begin position="560"/>
        <end position="612"/>
    </location>
</feature>
<dbReference type="SMART" id="SM00317">
    <property type="entry name" value="SET"/>
    <property type="match status" value="1"/>
</dbReference>
<dbReference type="PROSITE" id="PS50020">
    <property type="entry name" value="WW_DOMAIN_2"/>
    <property type="match status" value="1"/>
</dbReference>
<organism evidence="16 17">
    <name type="scientific">Cercopithifilaria johnstoni</name>
    <dbReference type="NCBI Taxonomy" id="2874296"/>
    <lineage>
        <taxon>Eukaryota</taxon>
        <taxon>Metazoa</taxon>
        <taxon>Ecdysozoa</taxon>
        <taxon>Nematoda</taxon>
        <taxon>Chromadorea</taxon>
        <taxon>Rhabditida</taxon>
        <taxon>Spirurina</taxon>
        <taxon>Spiruromorpha</taxon>
        <taxon>Filarioidea</taxon>
        <taxon>Onchocercidae</taxon>
        <taxon>Cercopithifilaria</taxon>
    </lineage>
</organism>
<feature type="domain" description="WW" evidence="12">
    <location>
        <begin position="1295"/>
        <end position="1328"/>
    </location>
</feature>
<evidence type="ECO:0000256" key="10">
    <source>
        <dbReference type="ARBA" id="ARBA00023242"/>
    </source>
</evidence>
<dbReference type="GO" id="GO:0032259">
    <property type="term" value="P:methylation"/>
    <property type="evidence" value="ECO:0007669"/>
    <property type="project" value="UniProtKB-KW"/>
</dbReference>
<evidence type="ECO:0000259" key="15">
    <source>
        <dbReference type="PROSITE" id="PS51215"/>
    </source>
</evidence>
<evidence type="ECO:0000256" key="9">
    <source>
        <dbReference type="ARBA" id="ARBA00023163"/>
    </source>
</evidence>
<dbReference type="InterPro" id="IPR038190">
    <property type="entry name" value="SRI_sf"/>
</dbReference>
<dbReference type="SMART" id="SM00570">
    <property type="entry name" value="AWS"/>
    <property type="match status" value="1"/>
</dbReference>
<dbReference type="PROSITE" id="PS51215">
    <property type="entry name" value="AWS"/>
    <property type="match status" value="1"/>
</dbReference>
<dbReference type="CDD" id="cd19172">
    <property type="entry name" value="SET_SETD2"/>
    <property type="match status" value="1"/>
</dbReference>
<evidence type="ECO:0000313" key="16">
    <source>
        <dbReference type="EMBL" id="CAG9533363.1"/>
    </source>
</evidence>
<dbReference type="InterPro" id="IPR001214">
    <property type="entry name" value="SET_dom"/>
</dbReference>
<evidence type="ECO:0000256" key="3">
    <source>
        <dbReference type="ARBA" id="ARBA00012178"/>
    </source>
</evidence>
<evidence type="ECO:0000256" key="5">
    <source>
        <dbReference type="ARBA" id="ARBA00022603"/>
    </source>
</evidence>
<dbReference type="PROSITE" id="PS50280">
    <property type="entry name" value="SET"/>
    <property type="match status" value="1"/>
</dbReference>
<dbReference type="SUPFAM" id="SSF82199">
    <property type="entry name" value="SET domain"/>
    <property type="match status" value="1"/>
</dbReference>
<proteinExistence type="predicted"/>
<dbReference type="Gene3D" id="1.10.1740.100">
    <property type="entry name" value="Set2, Rpb1 interacting domain"/>
    <property type="match status" value="1"/>
</dbReference>
<dbReference type="Pfam" id="PF08236">
    <property type="entry name" value="SRI"/>
    <property type="match status" value="1"/>
</dbReference>
<keyword evidence="10" id="KW-0539">Nucleus</keyword>
<evidence type="ECO:0000256" key="2">
    <source>
        <dbReference type="ARBA" id="ARBA00004286"/>
    </source>
</evidence>
<comment type="subcellular location">
    <subcellularLocation>
        <location evidence="2">Chromosome</location>
    </subcellularLocation>
    <subcellularLocation>
        <location evidence="1">Nucleus</location>
    </subcellularLocation>
</comment>
<evidence type="ECO:0000256" key="4">
    <source>
        <dbReference type="ARBA" id="ARBA00022454"/>
    </source>
</evidence>
<dbReference type="PANTHER" id="PTHR46711:SF1">
    <property type="entry name" value="HISTONE-LYSINE N-METHYLTRANSFERASE SETD2"/>
    <property type="match status" value="1"/>
</dbReference>
<dbReference type="Pfam" id="PF00856">
    <property type="entry name" value="SET"/>
    <property type="match status" value="1"/>
</dbReference>
<evidence type="ECO:0000256" key="7">
    <source>
        <dbReference type="ARBA" id="ARBA00022691"/>
    </source>
</evidence>
<keyword evidence="4" id="KW-0158">Chromosome</keyword>
<evidence type="ECO:0000256" key="8">
    <source>
        <dbReference type="ARBA" id="ARBA00023015"/>
    </source>
</evidence>
<dbReference type="InterPro" id="IPR044437">
    <property type="entry name" value="SETD2/Set2_SET"/>
</dbReference>
<protein>
    <recommendedName>
        <fullName evidence="3">[histone H3]-lysine(36) N-trimethyltransferase</fullName>
        <ecNumber evidence="3">2.1.1.359</ecNumber>
    </recommendedName>
</protein>
<dbReference type="Gene3D" id="2.170.270.10">
    <property type="entry name" value="SET domain"/>
    <property type="match status" value="1"/>
</dbReference>
<dbReference type="Proteomes" id="UP000746747">
    <property type="component" value="Unassembled WGS sequence"/>
</dbReference>